<dbReference type="Proteomes" id="UP000094336">
    <property type="component" value="Unassembled WGS sequence"/>
</dbReference>
<dbReference type="RefSeq" id="XP_018982430.1">
    <property type="nucleotide sequence ID" value="XM_019130129.1"/>
</dbReference>
<name>A0A1E3QJ61_9ASCO</name>
<keyword evidence="2" id="KW-1185">Reference proteome</keyword>
<evidence type="ECO:0000313" key="2">
    <source>
        <dbReference type="Proteomes" id="UP000094336"/>
    </source>
</evidence>
<gene>
    <name evidence="1" type="ORF">BABINDRAFT_163832</name>
</gene>
<proteinExistence type="predicted"/>
<dbReference type="AlphaFoldDB" id="A0A1E3QJ61"/>
<sequence length="55" mass="6498">MNKDYWPFPVCAPPTRTKLLTFINTCKGYTSRNILTKLVHNMREMVHILPYVMVN</sequence>
<dbReference type="GeneID" id="30147982"/>
<accession>A0A1E3QJ61</accession>
<protein>
    <submittedName>
        <fullName evidence="1">Uncharacterized protein</fullName>
    </submittedName>
</protein>
<evidence type="ECO:0000313" key="1">
    <source>
        <dbReference type="EMBL" id="ODQ77102.1"/>
    </source>
</evidence>
<organism evidence="1 2">
    <name type="scientific">Babjeviella inositovora NRRL Y-12698</name>
    <dbReference type="NCBI Taxonomy" id="984486"/>
    <lineage>
        <taxon>Eukaryota</taxon>
        <taxon>Fungi</taxon>
        <taxon>Dikarya</taxon>
        <taxon>Ascomycota</taxon>
        <taxon>Saccharomycotina</taxon>
        <taxon>Pichiomycetes</taxon>
        <taxon>Serinales incertae sedis</taxon>
        <taxon>Babjeviella</taxon>
    </lineage>
</organism>
<reference evidence="2" key="1">
    <citation type="submission" date="2016-05" db="EMBL/GenBank/DDBJ databases">
        <title>Comparative genomics of biotechnologically important yeasts.</title>
        <authorList>
            <consortium name="DOE Joint Genome Institute"/>
            <person name="Riley R."/>
            <person name="Haridas S."/>
            <person name="Wolfe K.H."/>
            <person name="Lopes M.R."/>
            <person name="Hittinger C.T."/>
            <person name="Goker M."/>
            <person name="Salamov A."/>
            <person name="Wisecaver J."/>
            <person name="Long T.M."/>
            <person name="Aerts A.L."/>
            <person name="Barry K."/>
            <person name="Choi C."/>
            <person name="Clum A."/>
            <person name="Coughlan A.Y."/>
            <person name="Deshpande S."/>
            <person name="Douglass A.P."/>
            <person name="Hanson S.J."/>
            <person name="Klenk H.-P."/>
            <person name="Labutti K."/>
            <person name="Lapidus A."/>
            <person name="Lindquist E."/>
            <person name="Lipzen A."/>
            <person name="Meier-Kolthoff J.P."/>
            <person name="Ohm R.A."/>
            <person name="Otillar R.P."/>
            <person name="Pangilinan J."/>
            <person name="Peng Y."/>
            <person name="Rokas A."/>
            <person name="Rosa C.A."/>
            <person name="Scheuner C."/>
            <person name="Sibirny A.A."/>
            <person name="Slot J.C."/>
            <person name="Stielow J.B."/>
            <person name="Sun H."/>
            <person name="Kurtzman C.P."/>
            <person name="Blackwell M."/>
            <person name="Grigoriev I.V."/>
            <person name="Jeffries T.W."/>
        </authorList>
    </citation>
    <scope>NUCLEOTIDE SEQUENCE [LARGE SCALE GENOMIC DNA]</scope>
    <source>
        <strain evidence="2">NRRL Y-12698</strain>
    </source>
</reference>
<dbReference type="EMBL" id="KV454443">
    <property type="protein sequence ID" value="ODQ77102.1"/>
    <property type="molecule type" value="Genomic_DNA"/>
</dbReference>